<dbReference type="PANTHER" id="PTHR45624">
    <property type="entry name" value="MITOCHONDRIAL BASIC AMINO ACIDS TRANSPORTER-RELATED"/>
    <property type="match status" value="1"/>
</dbReference>
<dbReference type="Pfam" id="PF00153">
    <property type="entry name" value="Mito_carr"/>
    <property type="match status" value="3"/>
</dbReference>
<comment type="subcellular location">
    <subcellularLocation>
        <location evidence="1">Mitochondrion membrane</location>
        <topology evidence="1">Multi-pass membrane protein</topology>
    </subcellularLocation>
</comment>
<dbReference type="eggNOG" id="KOG0758">
    <property type="taxonomic scope" value="Eukaryota"/>
</dbReference>
<dbReference type="PROSITE" id="PS50920">
    <property type="entry name" value="SOLCAR"/>
    <property type="match status" value="3"/>
</dbReference>
<evidence type="ECO:0000256" key="4">
    <source>
        <dbReference type="ARBA" id="ARBA00022692"/>
    </source>
</evidence>
<evidence type="ECO:0000256" key="3">
    <source>
        <dbReference type="ARBA" id="ARBA00022448"/>
    </source>
</evidence>
<dbReference type="STRING" id="1206466.K0KJ02"/>
<feature type="repeat" description="Solcar" evidence="9">
    <location>
        <begin position="236"/>
        <end position="319"/>
    </location>
</feature>
<evidence type="ECO:0000256" key="7">
    <source>
        <dbReference type="ARBA" id="ARBA00023128"/>
    </source>
</evidence>
<dbReference type="InterPro" id="IPR023395">
    <property type="entry name" value="MCP_dom_sf"/>
</dbReference>
<evidence type="ECO:0000256" key="5">
    <source>
        <dbReference type="ARBA" id="ARBA00022737"/>
    </source>
</evidence>
<dbReference type="EMBL" id="CAIF01000020">
    <property type="protein sequence ID" value="CCH41434.1"/>
    <property type="molecule type" value="Genomic_DNA"/>
</dbReference>
<dbReference type="Gene3D" id="1.50.40.10">
    <property type="entry name" value="Mitochondrial carrier domain"/>
    <property type="match status" value="1"/>
</dbReference>
<evidence type="ECO:0000256" key="10">
    <source>
        <dbReference type="RuleBase" id="RU000488"/>
    </source>
</evidence>
<feature type="repeat" description="Solcar" evidence="9">
    <location>
        <begin position="127"/>
        <end position="214"/>
    </location>
</feature>
<reference evidence="11 12" key="1">
    <citation type="journal article" date="2012" name="Eukaryot. Cell">
        <title>Draft genome sequence of Wickerhamomyces ciferrii NRRL Y-1031 F-60-10.</title>
        <authorList>
            <person name="Schneider J."/>
            <person name="Andrea H."/>
            <person name="Blom J."/>
            <person name="Jaenicke S."/>
            <person name="Ruckert C."/>
            <person name="Schorsch C."/>
            <person name="Szczepanowski R."/>
            <person name="Farwick M."/>
            <person name="Goesmann A."/>
            <person name="Puhler A."/>
            <person name="Schaffer S."/>
            <person name="Tauch A."/>
            <person name="Kohler T."/>
            <person name="Brinkrolf K."/>
        </authorList>
    </citation>
    <scope>NUCLEOTIDE SEQUENCE [LARGE SCALE GENOMIC DNA]</scope>
    <source>
        <strain evidence="12">ATCC 14091 / BCRC 22168 / CBS 111 / JCM 3599 / NBRC 0793 / NRRL Y-1031 F-60-10</strain>
    </source>
</reference>
<evidence type="ECO:0000313" key="12">
    <source>
        <dbReference type="Proteomes" id="UP000009328"/>
    </source>
</evidence>
<dbReference type="SUPFAM" id="SSF103506">
    <property type="entry name" value="Mitochondrial carrier"/>
    <property type="match status" value="1"/>
</dbReference>
<name>K0KJ02_WICCF</name>
<dbReference type="InterPro" id="IPR050567">
    <property type="entry name" value="Mitochondrial_Carrier"/>
</dbReference>
<evidence type="ECO:0000256" key="1">
    <source>
        <dbReference type="ARBA" id="ARBA00004225"/>
    </source>
</evidence>
<dbReference type="GO" id="GO:0031966">
    <property type="term" value="C:mitochondrial membrane"/>
    <property type="evidence" value="ECO:0007669"/>
    <property type="project" value="UniProtKB-SubCell"/>
</dbReference>
<dbReference type="PANTHER" id="PTHR45624:SF9">
    <property type="entry name" value="CARRIER PROTEIN, PUTATIVE (AFU_ORTHOLOGUE AFUA_4G06390)-RELATED"/>
    <property type="match status" value="1"/>
</dbReference>
<dbReference type="Proteomes" id="UP000009328">
    <property type="component" value="Unassembled WGS sequence"/>
</dbReference>
<dbReference type="AlphaFoldDB" id="K0KJ02"/>
<organism evidence="11 12">
    <name type="scientific">Wickerhamomyces ciferrii (strain ATCC 14091 / BCRC 22168 / CBS 111 / JCM 3599 / NBRC 0793 / NRRL Y-1031 F-60-10)</name>
    <name type="common">Yeast</name>
    <name type="synonym">Pichia ciferrii</name>
    <dbReference type="NCBI Taxonomy" id="1206466"/>
    <lineage>
        <taxon>Eukaryota</taxon>
        <taxon>Fungi</taxon>
        <taxon>Dikarya</taxon>
        <taxon>Ascomycota</taxon>
        <taxon>Saccharomycotina</taxon>
        <taxon>Saccharomycetes</taxon>
        <taxon>Phaffomycetales</taxon>
        <taxon>Wickerhamomycetaceae</taxon>
        <taxon>Wickerhamomyces</taxon>
    </lineage>
</organism>
<comment type="similarity">
    <text evidence="2 10">Belongs to the mitochondrial carrier (TC 2.A.29) family.</text>
</comment>
<keyword evidence="6" id="KW-1133">Transmembrane helix</keyword>
<evidence type="ECO:0000256" key="2">
    <source>
        <dbReference type="ARBA" id="ARBA00006375"/>
    </source>
</evidence>
<feature type="repeat" description="Solcar" evidence="9">
    <location>
        <begin position="30"/>
        <end position="106"/>
    </location>
</feature>
<keyword evidence="12" id="KW-1185">Reference proteome</keyword>
<keyword evidence="3 10" id="KW-0813">Transport</keyword>
<protein>
    <submittedName>
        <fullName evidence="11">Calcium-binding mitochondrial carrier protein</fullName>
    </submittedName>
</protein>
<dbReference type="InParanoid" id="K0KJ02"/>
<proteinExistence type="inferred from homology"/>
<evidence type="ECO:0000256" key="6">
    <source>
        <dbReference type="ARBA" id="ARBA00022989"/>
    </source>
</evidence>
<keyword evidence="4 9" id="KW-0812">Transmembrane</keyword>
<dbReference type="HOGENOM" id="CLU_015166_4_0_1"/>
<accession>K0KJ02</accession>
<dbReference type="GO" id="GO:0022857">
    <property type="term" value="F:transmembrane transporter activity"/>
    <property type="evidence" value="ECO:0007669"/>
    <property type="project" value="TreeGrafter"/>
</dbReference>
<keyword evidence="5" id="KW-0677">Repeat</keyword>
<sequence>MSSPPPIASNSTEHSALIKLSPFLQPWKPTLLAYTASLGSVAGGYPLDSIKSRMQTHGFKNITGAFLNTVKNEGLRGLFRGISSPIFTIAISRSLNVSVFSMVKPYTSKLSLGSGDNFNPVLRVLGNNLPSSFVSGYCAGFITSLWACPFEFVKLFSQISFLENKSKIGNLEALRQIINKNGIMGLYTGYKFQFLRDTFGAAIYFTSYESIKLILNSFLTKEQKHETNSIIDNFSNSWISIALSGGLSGALCWIAIFPFDTLKSLEQKSLISTIVNKDYKTIDTLFLRGNIYRGVSASILRSFFTSTLFFSTYEYLMKVVA</sequence>
<gene>
    <name evidence="11" type="ORF">BN7_975</name>
</gene>
<comment type="caution">
    <text evidence="11">The sequence shown here is derived from an EMBL/GenBank/DDBJ whole genome shotgun (WGS) entry which is preliminary data.</text>
</comment>
<evidence type="ECO:0000256" key="9">
    <source>
        <dbReference type="PROSITE-ProRule" id="PRU00282"/>
    </source>
</evidence>
<keyword evidence="8 9" id="KW-0472">Membrane</keyword>
<evidence type="ECO:0000256" key="8">
    <source>
        <dbReference type="ARBA" id="ARBA00023136"/>
    </source>
</evidence>
<keyword evidence="7" id="KW-0496">Mitochondrion</keyword>
<dbReference type="InterPro" id="IPR018108">
    <property type="entry name" value="MCP_transmembrane"/>
</dbReference>
<evidence type="ECO:0000313" key="11">
    <source>
        <dbReference type="EMBL" id="CCH41434.1"/>
    </source>
</evidence>